<dbReference type="AlphaFoldDB" id="A0A9W5Y8P3"/>
<reference evidence="1" key="1">
    <citation type="submission" date="2022-06" db="EMBL/GenBank/DDBJ databases">
        <title>Vallitalea longa sp. nov., an anaerobic bacterium isolated from marine sediment.</title>
        <authorList>
            <person name="Hirano S."/>
            <person name="Terahara T."/>
            <person name="Mori K."/>
            <person name="Hamada M."/>
            <person name="Matsumoto R."/>
            <person name="Kobayashi T."/>
        </authorList>
    </citation>
    <scope>NUCLEOTIDE SEQUENCE</scope>
    <source>
        <strain evidence="1">SH18-1</strain>
    </source>
</reference>
<accession>A0A9W5Y8P3</accession>
<gene>
    <name evidence="1" type="ORF">SH1V18_17400</name>
</gene>
<protein>
    <submittedName>
        <fullName evidence="1">ABC transporter substrate-binding protein</fullName>
    </submittedName>
</protein>
<dbReference type="Gene3D" id="3.40.190.10">
    <property type="entry name" value="Periplasmic binding protein-like II"/>
    <property type="match status" value="2"/>
</dbReference>
<proteinExistence type="predicted"/>
<dbReference type="Proteomes" id="UP001144256">
    <property type="component" value="Unassembled WGS sequence"/>
</dbReference>
<dbReference type="SUPFAM" id="SSF53850">
    <property type="entry name" value="Periplasmic binding protein-like II"/>
    <property type="match status" value="1"/>
</dbReference>
<evidence type="ECO:0000313" key="2">
    <source>
        <dbReference type="Proteomes" id="UP001144256"/>
    </source>
</evidence>
<comment type="caution">
    <text evidence="1">The sequence shown here is derived from an EMBL/GenBank/DDBJ whole genome shotgun (WGS) entry which is preliminary data.</text>
</comment>
<name>A0A9W5Y8P3_9FIRM</name>
<dbReference type="EMBL" id="BRLB01000003">
    <property type="protein sequence ID" value="GKX29260.1"/>
    <property type="molecule type" value="Genomic_DNA"/>
</dbReference>
<keyword evidence="2" id="KW-1185">Reference proteome</keyword>
<evidence type="ECO:0000313" key="1">
    <source>
        <dbReference type="EMBL" id="GKX29260.1"/>
    </source>
</evidence>
<sequence>MRVSFINLNRIQSKFMIFYTKEELTMRNQTTKLSMKKTISLLVVAVLMITCVTGCGSKNEKSNDGGATEVAGTADSNFNKEGLPIVNEPVTLTVLTTRWGNMGDSFTQNQFLKDLESKTNVKIEWQVQSLSDWEEQRGILLAGGELPDIILGNKTFEDTNVLNNIEMFLPLDDIVDEYMPNYKKALTDMPDLKKTVTYLDGKMYSMGKNLPCRPVVCNQPIINKVWLDRLGLDEPTDIDQLHSVLKAFKEKDANGNGDPDDEIPITGSKGLSMDLLNPFGITDVNGAMMLVDEDDTLTFYPTCEQYKKGIKWLHELYNEGIIDAEAFTQDDTMSLGKNQDPNVSRVGFSYNWIPDAVYGQWKDEYIALAPIAGSDGKRYAGGDKNGISAIERNEALISKDCKHPEIAARWLDEFYTGEASIQNFWGAIGTVISKNDDDTYTLNNPPEGTSADGWYWDQSLRDFGPKYVSEEFQEKIKLSPESGDGLKLELSKLGEDYITKSYPKVLLSSEEIEELASLETDINKFIEVTRADWVINGNVDEGWDEYVNKLNEMGLERLIQIRTDAMERYTKDE</sequence>
<organism evidence="1 2">
    <name type="scientific">Vallitalea longa</name>
    <dbReference type="NCBI Taxonomy" id="2936439"/>
    <lineage>
        <taxon>Bacteria</taxon>
        <taxon>Bacillati</taxon>
        <taxon>Bacillota</taxon>
        <taxon>Clostridia</taxon>
        <taxon>Lachnospirales</taxon>
        <taxon>Vallitaleaceae</taxon>
        <taxon>Vallitalea</taxon>
    </lineage>
</organism>